<gene>
    <name evidence="8" type="ORF">CR938_14175</name>
</gene>
<keyword evidence="3" id="KW-0847">Vitamin C</keyword>
<dbReference type="Gene3D" id="2.60.120.620">
    <property type="entry name" value="q2cbj1_9rhob like domain"/>
    <property type="match status" value="1"/>
</dbReference>
<keyword evidence="2" id="KW-0479">Metal-binding</keyword>
<evidence type="ECO:0000256" key="1">
    <source>
        <dbReference type="ARBA" id="ARBA00001961"/>
    </source>
</evidence>
<dbReference type="InterPro" id="IPR045054">
    <property type="entry name" value="P4HA-like"/>
</dbReference>
<name>A0A921NTH4_9GAMM</name>
<evidence type="ECO:0000313" key="9">
    <source>
        <dbReference type="Proteomes" id="UP000717981"/>
    </source>
</evidence>
<dbReference type="AlphaFoldDB" id="A0A921NTH4"/>
<sequence length="286" mass="31907">MACMDRRQLPDELEQWVVRQAVAGADPEDVLRPLREAGWDEQDAVDAVQEAVARFLERRSQEAGLPLPCPVPVPIGINGPSVLDAGDREVHVLMSLMLPRVVVFGGLLSDEECDALVELSRPGLRRSTTVDMRTGGDQVHADRTSRGTFFTRGENALCRRIEARIARLLDWPLENGEGLQVLHYPPGAEYRPHYDYFDPAEPGGEVLLRRGGQRVATLVMYLNTPRRGGATSFPDARLEVAAVKGNAVFFSYDRAHPMTRTLHAGAPVVEGEKWIATKWLRERRHD</sequence>
<evidence type="ECO:0000256" key="3">
    <source>
        <dbReference type="ARBA" id="ARBA00022896"/>
    </source>
</evidence>
<comment type="caution">
    <text evidence="8">The sequence shown here is derived from an EMBL/GenBank/DDBJ whole genome shotgun (WGS) entry which is preliminary data.</text>
</comment>
<dbReference type="SMART" id="SM00702">
    <property type="entry name" value="P4Hc"/>
    <property type="match status" value="1"/>
</dbReference>
<evidence type="ECO:0000256" key="5">
    <source>
        <dbReference type="ARBA" id="ARBA00023002"/>
    </source>
</evidence>
<evidence type="ECO:0000256" key="2">
    <source>
        <dbReference type="ARBA" id="ARBA00022723"/>
    </source>
</evidence>
<dbReference type="Pfam" id="PF13640">
    <property type="entry name" value="2OG-FeII_Oxy_3"/>
    <property type="match status" value="1"/>
</dbReference>
<keyword evidence="6" id="KW-0408">Iron</keyword>
<dbReference type="GO" id="GO:0031418">
    <property type="term" value="F:L-ascorbic acid binding"/>
    <property type="evidence" value="ECO:0007669"/>
    <property type="project" value="UniProtKB-KW"/>
</dbReference>
<evidence type="ECO:0000256" key="6">
    <source>
        <dbReference type="ARBA" id="ARBA00023004"/>
    </source>
</evidence>
<organism evidence="8 9">
    <name type="scientific">Pseudoxanthomonas taiwanensis</name>
    <dbReference type="NCBI Taxonomy" id="176598"/>
    <lineage>
        <taxon>Bacteria</taxon>
        <taxon>Pseudomonadati</taxon>
        <taxon>Pseudomonadota</taxon>
        <taxon>Gammaproteobacteria</taxon>
        <taxon>Lysobacterales</taxon>
        <taxon>Lysobacteraceae</taxon>
        <taxon>Pseudoxanthomonas</taxon>
    </lineage>
</organism>
<evidence type="ECO:0000259" key="7">
    <source>
        <dbReference type="PROSITE" id="PS51471"/>
    </source>
</evidence>
<dbReference type="Proteomes" id="UP000717981">
    <property type="component" value="Unassembled WGS sequence"/>
</dbReference>
<dbReference type="InterPro" id="IPR044862">
    <property type="entry name" value="Pro_4_hyd_alph_FE2OG_OXY"/>
</dbReference>
<feature type="domain" description="Fe2OG dioxygenase" evidence="7">
    <location>
        <begin position="175"/>
        <end position="282"/>
    </location>
</feature>
<dbReference type="GO" id="GO:0005506">
    <property type="term" value="F:iron ion binding"/>
    <property type="evidence" value="ECO:0007669"/>
    <property type="project" value="InterPro"/>
</dbReference>
<dbReference type="InterPro" id="IPR005123">
    <property type="entry name" value="Oxoglu/Fe-dep_dioxygenase_dom"/>
</dbReference>
<dbReference type="PANTHER" id="PTHR10869:SF246">
    <property type="entry name" value="TRANSMEMBRANE PROLYL 4-HYDROXYLASE"/>
    <property type="match status" value="1"/>
</dbReference>
<dbReference type="EMBL" id="PDWK01000132">
    <property type="protein sequence ID" value="KAF1684325.1"/>
    <property type="molecule type" value="Genomic_DNA"/>
</dbReference>
<dbReference type="InterPro" id="IPR006620">
    <property type="entry name" value="Pro_4_hyd_alph"/>
</dbReference>
<keyword evidence="4 8" id="KW-0223">Dioxygenase</keyword>
<keyword evidence="5" id="KW-0560">Oxidoreductase</keyword>
<evidence type="ECO:0000313" key="8">
    <source>
        <dbReference type="EMBL" id="KAF1684325.1"/>
    </source>
</evidence>
<dbReference type="PROSITE" id="PS51471">
    <property type="entry name" value="FE2OG_OXY"/>
    <property type="match status" value="1"/>
</dbReference>
<proteinExistence type="predicted"/>
<accession>A0A921NTH4</accession>
<keyword evidence="9" id="KW-1185">Reference proteome</keyword>
<evidence type="ECO:0000256" key="4">
    <source>
        <dbReference type="ARBA" id="ARBA00022964"/>
    </source>
</evidence>
<reference evidence="8" key="1">
    <citation type="submission" date="2017-10" db="EMBL/GenBank/DDBJ databases">
        <title>Whole genome sequencing of members of genus Pseudoxanthomonas.</title>
        <authorList>
            <person name="Kumar S."/>
            <person name="Bansal K."/>
            <person name="Kaur A."/>
            <person name="Patil P."/>
            <person name="Sharma S."/>
            <person name="Patil P.B."/>
        </authorList>
    </citation>
    <scope>NUCLEOTIDE SEQUENCE</scope>
    <source>
        <strain evidence="8">DSM 22914</strain>
    </source>
</reference>
<protein>
    <submittedName>
        <fullName evidence="8">2-oxoglutarate-dependent dioxygenase</fullName>
    </submittedName>
</protein>
<comment type="cofactor">
    <cofactor evidence="1">
        <name>L-ascorbate</name>
        <dbReference type="ChEBI" id="CHEBI:38290"/>
    </cofactor>
</comment>
<dbReference type="PANTHER" id="PTHR10869">
    <property type="entry name" value="PROLYL 4-HYDROXYLASE ALPHA SUBUNIT"/>
    <property type="match status" value="1"/>
</dbReference>
<dbReference type="GO" id="GO:0004656">
    <property type="term" value="F:procollagen-proline 4-dioxygenase activity"/>
    <property type="evidence" value="ECO:0007669"/>
    <property type="project" value="TreeGrafter"/>
</dbReference>